<evidence type="ECO:0000313" key="2">
    <source>
        <dbReference type="EMBL" id="KAL0268776.1"/>
    </source>
</evidence>
<dbReference type="EMBL" id="JARGDH010000005">
    <property type="protein sequence ID" value="KAL0268776.1"/>
    <property type="molecule type" value="Genomic_DNA"/>
</dbReference>
<feature type="compositionally biased region" description="Basic residues" evidence="1">
    <location>
        <begin position="55"/>
        <end position="64"/>
    </location>
</feature>
<accession>A0AAW2HGQ6</accession>
<feature type="region of interest" description="Disordered" evidence="1">
    <location>
        <begin position="24"/>
        <end position="70"/>
    </location>
</feature>
<sequence>MRPKIRLHDRDQVKEETDTIRAECHEHGSGRHQEGEELRRDRLQGGHGTGEGHQRPRSLPHRISKMSFHC</sequence>
<dbReference type="AlphaFoldDB" id="A0AAW2HGQ6"/>
<protein>
    <submittedName>
        <fullName evidence="2">Uncharacterized protein</fullName>
    </submittedName>
</protein>
<comment type="caution">
    <text evidence="2">The sequence shown here is derived from an EMBL/GenBank/DDBJ whole genome shotgun (WGS) entry which is preliminary data.</text>
</comment>
<evidence type="ECO:0000256" key="1">
    <source>
        <dbReference type="SAM" id="MobiDB-lite"/>
    </source>
</evidence>
<proteinExistence type="predicted"/>
<reference evidence="2" key="1">
    <citation type="journal article" date="2024" name="Gigascience">
        <title>Chromosome-level genome of the poultry shaft louse Menopon gallinae provides insight into the host-switching and adaptive evolution of parasitic lice.</title>
        <authorList>
            <person name="Xu Y."/>
            <person name="Ma L."/>
            <person name="Liu S."/>
            <person name="Liang Y."/>
            <person name="Liu Q."/>
            <person name="He Z."/>
            <person name="Tian L."/>
            <person name="Duan Y."/>
            <person name="Cai W."/>
            <person name="Li H."/>
            <person name="Song F."/>
        </authorList>
    </citation>
    <scope>NUCLEOTIDE SEQUENCE</scope>
    <source>
        <strain evidence="2">Cailab_2023a</strain>
    </source>
</reference>
<organism evidence="2">
    <name type="scientific">Menopon gallinae</name>
    <name type="common">poultry shaft louse</name>
    <dbReference type="NCBI Taxonomy" id="328185"/>
    <lineage>
        <taxon>Eukaryota</taxon>
        <taxon>Metazoa</taxon>
        <taxon>Ecdysozoa</taxon>
        <taxon>Arthropoda</taxon>
        <taxon>Hexapoda</taxon>
        <taxon>Insecta</taxon>
        <taxon>Pterygota</taxon>
        <taxon>Neoptera</taxon>
        <taxon>Paraneoptera</taxon>
        <taxon>Psocodea</taxon>
        <taxon>Troctomorpha</taxon>
        <taxon>Phthiraptera</taxon>
        <taxon>Amblycera</taxon>
        <taxon>Menoponidae</taxon>
        <taxon>Menopon</taxon>
    </lineage>
</organism>
<feature type="compositionally biased region" description="Basic and acidic residues" evidence="1">
    <location>
        <begin position="24"/>
        <end position="54"/>
    </location>
</feature>
<gene>
    <name evidence="2" type="ORF">PYX00_010592</name>
</gene>
<name>A0AAW2HGQ6_9NEOP</name>